<name>A0A267GNE9_9PLAT</name>
<sequence>TRNWFHLLDVMKSNTKNTKNLGTDLLRAINSGNLRSIDHFIQHASDVDSFYQLSDTKGSLLYLAASVGQEAIIQRLLQAQADVNLKAADGDSSLHVAARNGNYHVVKILIEAQADLDIQTKRGATPLYIAAMRGHHEVARLLTSAQADPNVQQVHGATALYIAVQEGHRKVIESLINAGADVNIKIKSGEGPLHYASQSNLHSLVDILLRAYADPNILQDEGASPLIVACQLGHLGMVERLLSAMADPSVESTAGFTALHLAAQNGHHRIVQILMNAAAETVHKDWQGYSPLYMAAQNGHTRVVQAFIAAQVNVDLQTKYGATPLYIAAGKGKNDMVKLLLGAQANMDIKRHMTSDSPLYIASQMNNSRVVETLVKFQADLSSQISNGFTPLHIAAQEGHQKVVNVLLRAGANASLRDFNGFSPLYFSAQNGHRKVVDALVTQANADVNIQGFDGETALHAASQLGHHGIVQVLIKALSDPDVEQLHGCTAIYLAVQNGHSKAVDVLIEAQADANIQPSKCSPPLYSAILKNYREMVENLIIKSRVDVNQQRIDGIGDSPLYMAVESDNRNWAIRMLLHAQADVNLQTSRLGWSPLHLASHEGCLKAVKALVAAQADVDLATLSGESPIALAIRQGHNQVIEELNKAEATTFPKVPLIYELQPATEVTGQVLQESVSDPSDSDLSRRLHSSLVKSGFVHSRATLQSAVSDVLQQILRQRGVRLSQEYMFIVGSYSEGWGNSLTCFDGKPDVESDIDMMQLFVGRKYHLKGSCQCKSVPDSENFVQYENGHILCSGFASSPARASIGSILAQRPAVDQVSACELCSYPPVLPLQPARLVKSNIPERTLRSLQAALQSPDFPCHVVHAAPPGQGGEQLRVSTTFLENRLLRSLSTIQGQVFVTLKYLVKKVIGRRVNGVKAYHAKTLVFRLLDETPAQRWQPDQLVSLVRQALLMLLDGLEKSNLTADNRILTHYFLNDAGLYLKGSDRSSTDSIASVLKDSINRLPELLTEFENSLRLIDPTAGFRFHPFVVLPQLYPHQTPLPDPTAVEYHQIYDVVCEAMLLLSSSAVKDTEFLARLLGRLPDRAAYSTREALRAMAGLKLGYESTAKRILLHSLGHQTGRGIPWSTAASEVTKDEATTEYVWKHLNGCDSAFKFCLRFDRRPVFEFLPKFPRDVFPTFLQQVSVTDYYMNFDALLRCLQFELLATDTTPGAMAWFTDVAKRQSGDADLQEVLTALHFCPDAELLDELVSSHESIVSEAINAGCSEAIREWERFLRIKQSAASIADQVIIEPIHEEQLHTAD</sequence>
<feature type="repeat" description="ANK" evidence="3">
    <location>
        <begin position="89"/>
        <end position="121"/>
    </location>
</feature>
<evidence type="ECO:0000313" key="5">
    <source>
        <dbReference type="Proteomes" id="UP000215902"/>
    </source>
</evidence>
<dbReference type="OrthoDB" id="341259at2759"/>
<feature type="repeat" description="ANK" evidence="3">
    <location>
        <begin position="287"/>
        <end position="319"/>
    </location>
</feature>
<dbReference type="PROSITE" id="PS50088">
    <property type="entry name" value="ANK_REPEAT"/>
    <property type="match status" value="16"/>
</dbReference>
<organism evidence="4 5">
    <name type="scientific">Macrostomum lignano</name>
    <dbReference type="NCBI Taxonomy" id="282301"/>
    <lineage>
        <taxon>Eukaryota</taxon>
        <taxon>Metazoa</taxon>
        <taxon>Spiralia</taxon>
        <taxon>Lophotrochozoa</taxon>
        <taxon>Platyhelminthes</taxon>
        <taxon>Rhabditophora</taxon>
        <taxon>Macrostomorpha</taxon>
        <taxon>Macrostomida</taxon>
        <taxon>Macrostomidae</taxon>
        <taxon>Macrostomum</taxon>
    </lineage>
</organism>
<feature type="repeat" description="ANK" evidence="3">
    <location>
        <begin position="556"/>
        <end position="589"/>
    </location>
</feature>
<dbReference type="Gene3D" id="1.10.1410.40">
    <property type="match status" value="1"/>
</dbReference>
<dbReference type="InterPro" id="IPR036770">
    <property type="entry name" value="Ankyrin_rpt-contain_sf"/>
</dbReference>
<feature type="repeat" description="ANK" evidence="3">
    <location>
        <begin position="454"/>
        <end position="486"/>
    </location>
</feature>
<dbReference type="PRINTS" id="PR01415">
    <property type="entry name" value="ANKYRIN"/>
</dbReference>
<protein>
    <submittedName>
        <fullName evidence="4">Uncharacterized protein</fullName>
    </submittedName>
</protein>
<keyword evidence="5" id="KW-1185">Reference proteome</keyword>
<dbReference type="PROSITE" id="PS50297">
    <property type="entry name" value="ANK_REP_REGION"/>
    <property type="match status" value="13"/>
</dbReference>
<dbReference type="STRING" id="282301.A0A267GNE9"/>
<dbReference type="PANTHER" id="PTHR24173">
    <property type="entry name" value="ANKYRIN REPEAT CONTAINING"/>
    <property type="match status" value="1"/>
</dbReference>
<evidence type="ECO:0000256" key="2">
    <source>
        <dbReference type="ARBA" id="ARBA00023043"/>
    </source>
</evidence>
<feature type="repeat" description="ANK" evidence="3">
    <location>
        <begin position="487"/>
        <end position="519"/>
    </location>
</feature>
<comment type="caution">
    <text evidence="4">The sequence shown here is derived from an EMBL/GenBank/DDBJ whole genome shotgun (WGS) entry which is preliminary data.</text>
</comment>
<feature type="repeat" description="ANK" evidence="3">
    <location>
        <begin position="320"/>
        <end position="352"/>
    </location>
</feature>
<feature type="repeat" description="ANK" evidence="3">
    <location>
        <begin position="254"/>
        <end position="286"/>
    </location>
</feature>
<evidence type="ECO:0000256" key="3">
    <source>
        <dbReference type="PROSITE-ProRule" id="PRU00023"/>
    </source>
</evidence>
<feature type="repeat" description="ANK" evidence="3">
    <location>
        <begin position="122"/>
        <end position="154"/>
    </location>
</feature>
<dbReference type="SUPFAM" id="SSF48403">
    <property type="entry name" value="Ankyrin repeat"/>
    <property type="match status" value="2"/>
</dbReference>
<dbReference type="EMBL" id="NIVC01000263">
    <property type="protein sequence ID" value="PAA86819.1"/>
    <property type="molecule type" value="Genomic_DNA"/>
</dbReference>
<dbReference type="Pfam" id="PF12796">
    <property type="entry name" value="Ank_2"/>
    <property type="match status" value="6"/>
</dbReference>
<feature type="repeat" description="ANK" evidence="3">
    <location>
        <begin position="420"/>
        <end position="453"/>
    </location>
</feature>
<accession>A0A267GNE9</accession>
<feature type="repeat" description="ANK" evidence="3">
    <location>
        <begin position="221"/>
        <end position="253"/>
    </location>
</feature>
<reference evidence="4 5" key="1">
    <citation type="submission" date="2017-06" db="EMBL/GenBank/DDBJ databases">
        <title>A platform for efficient transgenesis in Macrostomum lignano, a flatworm model organism for stem cell research.</title>
        <authorList>
            <person name="Berezikov E."/>
        </authorList>
    </citation>
    <scope>NUCLEOTIDE SEQUENCE [LARGE SCALE GENOMIC DNA]</scope>
    <source>
        <strain evidence="4">DV1</strain>
        <tissue evidence="4">Whole organism</tissue>
    </source>
</reference>
<feature type="repeat" description="ANK" evidence="3">
    <location>
        <begin position="354"/>
        <end position="386"/>
    </location>
</feature>
<feature type="repeat" description="ANK" evidence="3">
    <location>
        <begin position="188"/>
        <end position="220"/>
    </location>
</feature>
<dbReference type="Proteomes" id="UP000215902">
    <property type="component" value="Unassembled WGS sequence"/>
</dbReference>
<dbReference type="SMART" id="SM00248">
    <property type="entry name" value="ANK"/>
    <property type="match status" value="19"/>
</dbReference>
<feature type="repeat" description="ANK" evidence="3">
    <location>
        <begin position="387"/>
        <end position="419"/>
    </location>
</feature>
<feature type="repeat" description="ANK" evidence="3">
    <location>
        <begin position="591"/>
        <end position="623"/>
    </location>
</feature>
<feature type="repeat" description="ANK" evidence="3">
    <location>
        <begin position="56"/>
        <end position="88"/>
    </location>
</feature>
<evidence type="ECO:0000313" key="4">
    <source>
        <dbReference type="EMBL" id="PAA86819.1"/>
    </source>
</evidence>
<evidence type="ECO:0000256" key="1">
    <source>
        <dbReference type="ARBA" id="ARBA00022737"/>
    </source>
</evidence>
<gene>
    <name evidence="4" type="ORF">BOX15_Mlig012495g1</name>
</gene>
<feature type="repeat" description="ANK" evidence="3">
    <location>
        <begin position="155"/>
        <end position="187"/>
    </location>
</feature>
<keyword evidence="2 3" id="KW-0040">ANK repeat</keyword>
<proteinExistence type="predicted"/>
<feature type="non-terminal residue" evidence="4">
    <location>
        <position position="1"/>
    </location>
</feature>
<dbReference type="Gene3D" id="1.25.40.20">
    <property type="entry name" value="Ankyrin repeat-containing domain"/>
    <property type="match status" value="5"/>
</dbReference>
<keyword evidence="1" id="KW-0677">Repeat</keyword>
<dbReference type="InterPro" id="IPR002110">
    <property type="entry name" value="Ankyrin_rpt"/>
</dbReference>
<dbReference type="PANTHER" id="PTHR24173:SF74">
    <property type="entry name" value="ANKYRIN REPEAT DOMAIN-CONTAINING PROTEIN 16"/>
    <property type="match status" value="1"/>
</dbReference>